<dbReference type="PANTHER" id="PTHR34404:SF2">
    <property type="entry name" value="CONSERVED SERINE RICH PROTEIN"/>
    <property type="match status" value="1"/>
</dbReference>
<accession>A0A7W9W7J2</accession>
<evidence type="ECO:0000313" key="3">
    <source>
        <dbReference type="EMBL" id="MBB6051723.1"/>
    </source>
</evidence>
<proteinExistence type="predicted"/>
<organism evidence="3 4">
    <name type="scientific">Armatimonas rosea</name>
    <dbReference type="NCBI Taxonomy" id="685828"/>
    <lineage>
        <taxon>Bacteria</taxon>
        <taxon>Bacillati</taxon>
        <taxon>Armatimonadota</taxon>
        <taxon>Armatimonadia</taxon>
        <taxon>Armatimonadales</taxon>
        <taxon>Armatimonadaceae</taxon>
        <taxon>Armatimonas</taxon>
    </lineage>
</organism>
<feature type="domain" description="Putative regulatory protein FmdB zinc ribbon" evidence="2">
    <location>
        <begin position="1"/>
        <end position="41"/>
    </location>
</feature>
<dbReference type="AlphaFoldDB" id="A0A7W9W7J2"/>
<dbReference type="SMART" id="SM00834">
    <property type="entry name" value="CxxC_CXXC_SSSS"/>
    <property type="match status" value="1"/>
</dbReference>
<dbReference type="Proteomes" id="UP000520814">
    <property type="component" value="Unassembled WGS sequence"/>
</dbReference>
<keyword evidence="4" id="KW-1185">Reference proteome</keyword>
<dbReference type="InterPro" id="IPR013429">
    <property type="entry name" value="Regulatory_FmdB_Zinc_ribbon"/>
</dbReference>
<dbReference type="NCBIfam" id="TIGR02605">
    <property type="entry name" value="CxxC_CxxC_SSSS"/>
    <property type="match status" value="1"/>
</dbReference>
<comment type="caution">
    <text evidence="3">The sequence shown here is derived from an EMBL/GenBank/DDBJ whole genome shotgun (WGS) entry which is preliminary data.</text>
</comment>
<feature type="compositionally biased region" description="Basic and acidic residues" evidence="1">
    <location>
        <begin position="57"/>
        <end position="76"/>
    </location>
</feature>
<evidence type="ECO:0000313" key="4">
    <source>
        <dbReference type="Proteomes" id="UP000520814"/>
    </source>
</evidence>
<dbReference type="PANTHER" id="PTHR34404">
    <property type="entry name" value="REGULATORY PROTEIN, FMDB FAMILY"/>
    <property type="match status" value="1"/>
</dbReference>
<protein>
    <submittedName>
        <fullName evidence="3">Putative FmdB family regulatory protein</fullName>
    </submittedName>
</protein>
<dbReference type="Pfam" id="PF09723">
    <property type="entry name" value="Zn_ribbon_8"/>
    <property type="match status" value="1"/>
</dbReference>
<gene>
    <name evidence="3" type="ORF">HNQ39_003533</name>
</gene>
<feature type="region of interest" description="Disordered" evidence="1">
    <location>
        <begin position="57"/>
        <end position="104"/>
    </location>
</feature>
<evidence type="ECO:0000256" key="1">
    <source>
        <dbReference type="SAM" id="MobiDB-lite"/>
    </source>
</evidence>
<feature type="compositionally biased region" description="Basic and acidic residues" evidence="1">
    <location>
        <begin position="83"/>
        <end position="93"/>
    </location>
</feature>
<dbReference type="RefSeq" id="WP_184199278.1">
    <property type="nucleotide sequence ID" value="NZ_JACHGW010000003.1"/>
</dbReference>
<sequence length="104" mass="11317">MPTYGYRCTACGHEFERVQKITDPRLTECEECNGPVKKIIYPVGIAFKGDGFYINDSKKESGKAKPAESKPAEAKTETAATETKTESKSETKVESTPAAKPSVP</sequence>
<evidence type="ECO:0000259" key="2">
    <source>
        <dbReference type="SMART" id="SM00834"/>
    </source>
</evidence>
<name>A0A7W9W7J2_ARMRO</name>
<dbReference type="EMBL" id="JACHGW010000003">
    <property type="protein sequence ID" value="MBB6051723.1"/>
    <property type="molecule type" value="Genomic_DNA"/>
</dbReference>
<reference evidence="3 4" key="1">
    <citation type="submission" date="2020-08" db="EMBL/GenBank/DDBJ databases">
        <title>Genomic Encyclopedia of Type Strains, Phase IV (KMG-IV): sequencing the most valuable type-strain genomes for metagenomic binning, comparative biology and taxonomic classification.</title>
        <authorList>
            <person name="Goeker M."/>
        </authorList>
    </citation>
    <scope>NUCLEOTIDE SEQUENCE [LARGE SCALE GENOMIC DNA]</scope>
    <source>
        <strain evidence="3 4">DSM 23562</strain>
    </source>
</reference>